<keyword evidence="2" id="KW-1185">Reference proteome</keyword>
<organism evidence="1 2">
    <name type="scientific">Scortum barcoo</name>
    <name type="common">barcoo grunter</name>
    <dbReference type="NCBI Taxonomy" id="214431"/>
    <lineage>
        <taxon>Eukaryota</taxon>
        <taxon>Metazoa</taxon>
        <taxon>Chordata</taxon>
        <taxon>Craniata</taxon>
        <taxon>Vertebrata</taxon>
        <taxon>Euteleostomi</taxon>
        <taxon>Actinopterygii</taxon>
        <taxon>Neopterygii</taxon>
        <taxon>Teleostei</taxon>
        <taxon>Neoteleostei</taxon>
        <taxon>Acanthomorphata</taxon>
        <taxon>Eupercaria</taxon>
        <taxon>Centrarchiformes</taxon>
        <taxon>Terapontoidei</taxon>
        <taxon>Terapontidae</taxon>
        <taxon>Scortum</taxon>
    </lineage>
</organism>
<sequence>EITKMGSTLSTLREKGYNIEKEQTENGIVATKGDEKFLIKKIILPQVSSYDTLIAEIQSLRTTNHPHIVSSKNSFEDGDTYYVVMDYCQGGNLAEKIKGMTHPPEEFEALSVIVEICLALTTIHEKGLLHKHLTPEFSAQTTLQLIPKIIGGRYPDLPEHFSPGLRQLLSDILHKEPQSRPTASEILKRPFIIKCLSEKCKTTVKKLQEKLSKLRQVADGLERVHQGTTIGSLAGGVIGAVGGVTSIVGLILAPFTLGASLIVTGVGVGVGAVGGVTAGASNITNMVNQSSDRKAIRNIITEIKDKINAVVNWLQEISKGLQRIRSLGDLPNTPDTGDSQFNNDNLTRLSSRAGKGIGGIVELVRLLQVLSIGKIAAQASRAVCVAEVATGVLSGLFVAVDIFFIAMDAKEIHHIRQARAEREQGTLSETENTETENTSDQAKLFDSSLMNEVSFDNAEEHSKKSAPIRSEVMKFVQSIREAASNLQEVLDELKNIISSIPSLEREQEWHDMELL</sequence>
<feature type="non-terminal residue" evidence="1">
    <location>
        <position position="1"/>
    </location>
</feature>
<dbReference type="Proteomes" id="UP000831701">
    <property type="component" value="Chromosome 24"/>
</dbReference>
<dbReference type="EMBL" id="CM041554">
    <property type="protein sequence ID" value="KAI3351759.1"/>
    <property type="molecule type" value="Genomic_DNA"/>
</dbReference>
<evidence type="ECO:0000313" key="2">
    <source>
        <dbReference type="Proteomes" id="UP000831701"/>
    </source>
</evidence>
<comment type="caution">
    <text evidence="1">The sequence shown here is derived from an EMBL/GenBank/DDBJ whole genome shotgun (WGS) entry which is preliminary data.</text>
</comment>
<accession>A0ACB8V8H2</accession>
<protein>
    <submittedName>
        <fullName evidence="1">Uncharacterized protein</fullName>
    </submittedName>
</protein>
<proteinExistence type="predicted"/>
<evidence type="ECO:0000313" key="1">
    <source>
        <dbReference type="EMBL" id="KAI3351759.1"/>
    </source>
</evidence>
<gene>
    <name evidence="1" type="ORF">L3Q82_020594</name>
</gene>
<name>A0ACB8V8H2_9TELE</name>
<reference evidence="1" key="1">
    <citation type="submission" date="2022-04" db="EMBL/GenBank/DDBJ databases">
        <title>Jade perch genome.</title>
        <authorList>
            <person name="Chao B."/>
        </authorList>
    </citation>
    <scope>NUCLEOTIDE SEQUENCE</scope>
    <source>
        <strain evidence="1">CB-2022</strain>
    </source>
</reference>